<dbReference type="PROSITE" id="PS00107">
    <property type="entry name" value="PROTEIN_KINASE_ATP"/>
    <property type="match status" value="1"/>
</dbReference>
<dbReference type="PROSITE" id="PS50011">
    <property type="entry name" value="PROTEIN_KINASE_DOM"/>
    <property type="match status" value="1"/>
</dbReference>
<reference evidence="14 15" key="1">
    <citation type="submission" date="2015-12" db="EMBL/GenBank/DDBJ databases">
        <title>The genome of Folsomia candida.</title>
        <authorList>
            <person name="Faddeeva A."/>
            <person name="Derks M.F."/>
            <person name="Anvar Y."/>
            <person name="Smit S."/>
            <person name="Van Straalen N."/>
            <person name="Roelofs D."/>
        </authorList>
    </citation>
    <scope>NUCLEOTIDE SEQUENCE [LARGE SCALE GENOMIC DNA]</scope>
    <source>
        <strain evidence="14 15">VU population</strain>
        <tissue evidence="14">Whole body</tissue>
    </source>
</reference>
<dbReference type="GO" id="GO:0048468">
    <property type="term" value="P:cell development"/>
    <property type="evidence" value="ECO:0007669"/>
    <property type="project" value="UniProtKB-ARBA"/>
</dbReference>
<evidence type="ECO:0000256" key="3">
    <source>
        <dbReference type="ARBA" id="ARBA00022679"/>
    </source>
</evidence>
<accession>A0A226E742</accession>
<dbReference type="CDD" id="cd00192">
    <property type="entry name" value="PTKc"/>
    <property type="match status" value="1"/>
</dbReference>
<sequence length="696" mass="78494">MKVPEIILICLLSTLKLVVTQERKDLSFFNWTDTTSPIDNSSWRWAPHCDMVGNDIIPFLSPASYCGRECHAAPTCTHFAWADFNSGTCWIKKGPLNEKPFFKLNNGYFCGYIPDRDPNLGDDFLTWMDTPVGTTGAKVRYAPHCDMVGNDVAILKIAGVNVDTCARECFANKVCTHFVISTTEGGKCWLKRGDVPTPTRTERVWAIAHCGFLLLQSGYGRHEFGAGSRTLNWVEGGDLKNVSYRWAENCDLSGNDIRNFLTKRENCGGECAQHKECTHFAWSTSFGGTCWIKRGSIPNHSIRTDSGYICGYVTFRKGEEQAREKEGGASRNIWIMWVVIGLLALAGVLSLTIFGLRQRSISKLLRGLDREEIDEFFLGRPELLARNTTMTNETVAFLPYDRAYEVDIGDIEYKADPIGSGNFSVVFLGLIKSRQQPVAVKCPLTTTDAVEFKALLLEIKIMLHIGQHENVVTLIGACTESIQQRKVYILLEYAKNGCMESYLRKRRPGCGEGLKSRYTNIDRKPEALIKEGDLIRWSYEIAKGMEFLASKSIVHADLATRNVLLDDKCTAKVSDFGLSRQLYGNTNYIKKTKAQLPWRWLALESLTRMEFSTESDVWSYGVTLWEIFTFAESPYPNHTWGKEFIDMLQSNGRLDKPRDANTAIYGLMKTCWEGDKSNRPSFSTLRGAMEKLLHTG</sequence>
<evidence type="ECO:0000256" key="10">
    <source>
        <dbReference type="PROSITE-ProRule" id="PRU10141"/>
    </source>
</evidence>
<dbReference type="PRINTS" id="PR00109">
    <property type="entry name" value="TYRKINASE"/>
</dbReference>
<organism evidence="14 15">
    <name type="scientific">Folsomia candida</name>
    <name type="common">Springtail</name>
    <dbReference type="NCBI Taxonomy" id="158441"/>
    <lineage>
        <taxon>Eukaryota</taxon>
        <taxon>Metazoa</taxon>
        <taxon>Ecdysozoa</taxon>
        <taxon>Arthropoda</taxon>
        <taxon>Hexapoda</taxon>
        <taxon>Collembola</taxon>
        <taxon>Entomobryomorpha</taxon>
        <taxon>Isotomoidea</taxon>
        <taxon>Isotomidae</taxon>
        <taxon>Proisotominae</taxon>
        <taxon>Folsomia</taxon>
    </lineage>
</organism>
<dbReference type="GO" id="GO:0005886">
    <property type="term" value="C:plasma membrane"/>
    <property type="evidence" value="ECO:0007669"/>
    <property type="project" value="TreeGrafter"/>
</dbReference>
<evidence type="ECO:0000259" key="13">
    <source>
        <dbReference type="PROSITE" id="PS50011"/>
    </source>
</evidence>
<keyword evidence="5" id="KW-0418">Kinase</keyword>
<dbReference type="GO" id="GO:0030182">
    <property type="term" value="P:neuron differentiation"/>
    <property type="evidence" value="ECO:0007669"/>
    <property type="project" value="UniProtKB-ARBA"/>
</dbReference>
<keyword evidence="7 11" id="KW-0472">Membrane</keyword>
<dbReference type="GO" id="GO:0051130">
    <property type="term" value="P:positive regulation of cellular component organization"/>
    <property type="evidence" value="ECO:0007669"/>
    <property type="project" value="UniProtKB-ARBA"/>
</dbReference>
<keyword evidence="11" id="KW-0812">Transmembrane</keyword>
<evidence type="ECO:0000256" key="1">
    <source>
        <dbReference type="ARBA" id="ARBA00004167"/>
    </source>
</evidence>
<dbReference type="PROSITE" id="PS00109">
    <property type="entry name" value="PROTEIN_KINASE_TYR"/>
    <property type="match status" value="1"/>
</dbReference>
<dbReference type="InterPro" id="IPR008266">
    <property type="entry name" value="Tyr_kinase_AS"/>
</dbReference>
<dbReference type="Pfam" id="PF07714">
    <property type="entry name" value="PK_Tyr_Ser-Thr"/>
    <property type="match status" value="1"/>
</dbReference>
<feature type="binding site" evidence="10">
    <location>
        <position position="441"/>
    </location>
    <ligand>
        <name>ATP</name>
        <dbReference type="ChEBI" id="CHEBI:30616"/>
    </ligand>
</feature>
<dbReference type="GO" id="GO:0012505">
    <property type="term" value="C:endomembrane system"/>
    <property type="evidence" value="ECO:0007669"/>
    <property type="project" value="UniProtKB-SubCell"/>
</dbReference>
<dbReference type="AlphaFoldDB" id="A0A226E742"/>
<comment type="caution">
    <text evidence="14">The sequence shown here is derived from an EMBL/GenBank/DDBJ whole genome shotgun (WGS) entry which is preliminary data.</text>
</comment>
<evidence type="ECO:0000256" key="2">
    <source>
        <dbReference type="ARBA" id="ARBA00004308"/>
    </source>
</evidence>
<keyword evidence="15" id="KW-1185">Reference proteome</keyword>
<dbReference type="GO" id="GO:0005524">
    <property type="term" value="F:ATP binding"/>
    <property type="evidence" value="ECO:0007669"/>
    <property type="project" value="UniProtKB-UniRule"/>
</dbReference>
<keyword evidence="11" id="KW-1133">Transmembrane helix</keyword>
<dbReference type="OrthoDB" id="9976876at2759"/>
<dbReference type="PANTHER" id="PTHR24416:SF621">
    <property type="entry name" value="TYROSINE KINASE RECEPTOR CAD96CA"/>
    <property type="match status" value="1"/>
</dbReference>
<dbReference type="GO" id="GO:0004714">
    <property type="term" value="F:transmembrane receptor protein tyrosine kinase activity"/>
    <property type="evidence" value="ECO:0007669"/>
    <property type="project" value="UniProtKB-EC"/>
</dbReference>
<evidence type="ECO:0000256" key="8">
    <source>
        <dbReference type="ARBA" id="ARBA00023137"/>
    </source>
</evidence>
<dbReference type="InterPro" id="IPR017441">
    <property type="entry name" value="Protein_kinase_ATP_BS"/>
</dbReference>
<keyword evidence="6 10" id="KW-0067">ATP-binding</keyword>
<dbReference type="InterPro" id="IPR003609">
    <property type="entry name" value="Pan_app"/>
</dbReference>
<gene>
    <name evidence="14" type="ORF">Fcan01_11188</name>
</gene>
<dbReference type="FunFam" id="1.10.510.10:FF:001512">
    <property type="entry name" value="Receptor tyrosine-protein kinase erbB-2"/>
    <property type="match status" value="1"/>
</dbReference>
<dbReference type="InterPro" id="IPR050122">
    <property type="entry name" value="RTK"/>
</dbReference>
<evidence type="ECO:0000313" key="14">
    <source>
        <dbReference type="EMBL" id="OXA53415.1"/>
    </source>
</evidence>
<keyword evidence="8" id="KW-0829">Tyrosine-protein kinase</keyword>
<keyword evidence="14" id="KW-0675">Receptor</keyword>
<evidence type="ECO:0000256" key="6">
    <source>
        <dbReference type="ARBA" id="ARBA00022840"/>
    </source>
</evidence>
<evidence type="ECO:0000256" key="4">
    <source>
        <dbReference type="ARBA" id="ARBA00022741"/>
    </source>
</evidence>
<dbReference type="OMA" id="APHCDMV"/>
<keyword evidence="4 10" id="KW-0547">Nucleotide-binding</keyword>
<dbReference type="GO" id="GO:0007169">
    <property type="term" value="P:cell surface receptor protein tyrosine kinase signaling pathway"/>
    <property type="evidence" value="ECO:0007669"/>
    <property type="project" value="TreeGrafter"/>
</dbReference>
<keyword evidence="3" id="KW-0808">Transferase</keyword>
<dbReference type="EMBL" id="LNIX01000005">
    <property type="protein sequence ID" value="OXA53415.1"/>
    <property type="molecule type" value="Genomic_DNA"/>
</dbReference>
<protein>
    <submittedName>
        <fullName evidence="14">Fibroblast growth factor receptor 2</fullName>
    </submittedName>
</protein>
<comment type="subcellular location">
    <subcellularLocation>
        <location evidence="2">Endomembrane system</location>
    </subcellularLocation>
    <subcellularLocation>
        <location evidence="1">Membrane</location>
        <topology evidence="1">Single-pass membrane protein</topology>
    </subcellularLocation>
</comment>
<feature type="chain" id="PRO_5013257218" evidence="12">
    <location>
        <begin position="21"/>
        <end position="696"/>
    </location>
</feature>
<dbReference type="SUPFAM" id="SSF56112">
    <property type="entry name" value="Protein kinase-like (PK-like)"/>
    <property type="match status" value="1"/>
</dbReference>
<feature type="domain" description="Protein kinase" evidence="13">
    <location>
        <begin position="412"/>
        <end position="693"/>
    </location>
</feature>
<evidence type="ECO:0000256" key="7">
    <source>
        <dbReference type="ARBA" id="ARBA00023136"/>
    </source>
</evidence>
<dbReference type="InterPro" id="IPR000719">
    <property type="entry name" value="Prot_kinase_dom"/>
</dbReference>
<comment type="catalytic activity">
    <reaction evidence="9">
        <text>L-tyrosyl-[protein] + ATP = O-phospho-L-tyrosyl-[protein] + ADP + H(+)</text>
        <dbReference type="Rhea" id="RHEA:10596"/>
        <dbReference type="Rhea" id="RHEA-COMP:10136"/>
        <dbReference type="Rhea" id="RHEA-COMP:20101"/>
        <dbReference type="ChEBI" id="CHEBI:15378"/>
        <dbReference type="ChEBI" id="CHEBI:30616"/>
        <dbReference type="ChEBI" id="CHEBI:46858"/>
        <dbReference type="ChEBI" id="CHEBI:61978"/>
        <dbReference type="ChEBI" id="CHEBI:456216"/>
        <dbReference type="EC" id="2.7.10.1"/>
    </reaction>
</comment>
<evidence type="ECO:0000256" key="9">
    <source>
        <dbReference type="ARBA" id="ARBA00051243"/>
    </source>
</evidence>
<dbReference type="GO" id="GO:0043235">
    <property type="term" value="C:receptor complex"/>
    <property type="evidence" value="ECO:0007669"/>
    <property type="project" value="TreeGrafter"/>
</dbReference>
<keyword evidence="12" id="KW-0732">Signal</keyword>
<feature type="transmembrane region" description="Helical" evidence="11">
    <location>
        <begin position="334"/>
        <end position="356"/>
    </location>
</feature>
<dbReference type="PANTHER" id="PTHR24416">
    <property type="entry name" value="TYROSINE-PROTEIN KINASE RECEPTOR"/>
    <property type="match status" value="1"/>
</dbReference>
<dbReference type="Pfam" id="PF14295">
    <property type="entry name" value="PAN_4"/>
    <property type="match status" value="3"/>
</dbReference>
<dbReference type="Gene3D" id="3.50.4.10">
    <property type="entry name" value="Hepatocyte Growth Factor"/>
    <property type="match status" value="2"/>
</dbReference>
<evidence type="ECO:0000256" key="5">
    <source>
        <dbReference type="ARBA" id="ARBA00022777"/>
    </source>
</evidence>
<evidence type="ECO:0000313" key="15">
    <source>
        <dbReference type="Proteomes" id="UP000198287"/>
    </source>
</evidence>
<dbReference type="GO" id="GO:0050793">
    <property type="term" value="P:regulation of developmental process"/>
    <property type="evidence" value="ECO:0007669"/>
    <property type="project" value="UniProtKB-ARBA"/>
</dbReference>
<evidence type="ECO:0000256" key="11">
    <source>
        <dbReference type="SAM" id="Phobius"/>
    </source>
</evidence>
<dbReference type="Gene3D" id="1.10.510.10">
    <property type="entry name" value="Transferase(Phosphotransferase) domain 1"/>
    <property type="match status" value="1"/>
</dbReference>
<dbReference type="InterPro" id="IPR011009">
    <property type="entry name" value="Kinase-like_dom_sf"/>
</dbReference>
<dbReference type="InterPro" id="IPR001245">
    <property type="entry name" value="Ser-Thr/Tyr_kinase_cat_dom"/>
</dbReference>
<dbReference type="Gene3D" id="3.30.200.20">
    <property type="entry name" value="Phosphorylase Kinase, domain 1"/>
    <property type="match status" value="1"/>
</dbReference>
<name>A0A226E742_FOLCA</name>
<proteinExistence type="predicted"/>
<evidence type="ECO:0000256" key="12">
    <source>
        <dbReference type="SAM" id="SignalP"/>
    </source>
</evidence>
<dbReference type="Proteomes" id="UP000198287">
    <property type="component" value="Unassembled WGS sequence"/>
</dbReference>
<feature type="signal peptide" evidence="12">
    <location>
        <begin position="1"/>
        <end position="20"/>
    </location>
</feature>